<evidence type="ECO:0000259" key="2">
    <source>
        <dbReference type="Pfam" id="PF01266"/>
    </source>
</evidence>
<keyword evidence="4" id="KW-1185">Reference proteome</keyword>
<dbReference type="GO" id="GO:0005737">
    <property type="term" value="C:cytoplasm"/>
    <property type="evidence" value="ECO:0007669"/>
    <property type="project" value="TreeGrafter"/>
</dbReference>
<dbReference type="Proteomes" id="UP000282957">
    <property type="component" value="Unassembled WGS sequence"/>
</dbReference>
<dbReference type="InterPro" id="IPR036188">
    <property type="entry name" value="FAD/NAD-bd_sf"/>
</dbReference>
<dbReference type="RefSeq" id="WP_127787831.1">
    <property type="nucleotide sequence ID" value="NZ_SACL01000004.1"/>
</dbReference>
<dbReference type="SUPFAM" id="SSF51905">
    <property type="entry name" value="FAD/NAD(P)-binding domain"/>
    <property type="match status" value="1"/>
</dbReference>
<evidence type="ECO:0000313" key="3">
    <source>
        <dbReference type="EMBL" id="RVT95896.1"/>
    </source>
</evidence>
<feature type="domain" description="FAD dependent oxidoreductase" evidence="2">
    <location>
        <begin position="35"/>
        <end position="388"/>
    </location>
</feature>
<name>A0A437ME41_9PROT</name>
<evidence type="ECO:0000256" key="1">
    <source>
        <dbReference type="ARBA" id="ARBA00023002"/>
    </source>
</evidence>
<protein>
    <submittedName>
        <fullName evidence="3">FAD-binding oxidoreductase</fullName>
    </submittedName>
</protein>
<evidence type="ECO:0000313" key="4">
    <source>
        <dbReference type="Proteomes" id="UP000282957"/>
    </source>
</evidence>
<sequence length="440" mass="47832">MRNDILAPGFKTTPYWWEAAEPVERPADLPAETQVAVVGGGYAGLNAALTLARLGHEVTVLDAERIGWGASSRSGGMVSGGMKLSLAEARAAFGERKAEEIAAACNASFPFIEELLTREGIDADYVRCGRFTAAWTPKHYQGQEAGAATLARITGMPTRMVPRAQQREALGSDYYHGGMIAEASGSMHPAKYARGLAAAAERAGARLVDRVRVNGWKPEGSGWRLTTSRGEMRAAKILTATNGYSLSPEGKTPNPWFARRMVPLASFLIATEELDPELIERLFPRKRMIGDTRRVLSYFRPSPDGRRVLYGGRVSFSPMKPEEAAPGLYRMMTNVFPELAGVKITHAWTGNVSFTFDGLRHIGEHEGVFYAGGCQGNGVAMASWIGHQVGLKIAGAANAPFALDDIDFPTRPLYRGNPNLVLPFIGNWYRMLDAVERIAA</sequence>
<dbReference type="InterPro" id="IPR006076">
    <property type="entry name" value="FAD-dep_OxRdtase"/>
</dbReference>
<dbReference type="PANTHER" id="PTHR13847:SF281">
    <property type="entry name" value="FAD DEPENDENT OXIDOREDUCTASE DOMAIN-CONTAINING PROTEIN"/>
    <property type="match status" value="1"/>
</dbReference>
<dbReference type="GO" id="GO:0016491">
    <property type="term" value="F:oxidoreductase activity"/>
    <property type="evidence" value="ECO:0007669"/>
    <property type="project" value="UniProtKB-KW"/>
</dbReference>
<comment type="caution">
    <text evidence="3">The sequence shown here is derived from an EMBL/GenBank/DDBJ whole genome shotgun (WGS) entry which is preliminary data.</text>
</comment>
<dbReference type="AlphaFoldDB" id="A0A437ME41"/>
<dbReference type="PANTHER" id="PTHR13847">
    <property type="entry name" value="SARCOSINE DEHYDROGENASE-RELATED"/>
    <property type="match status" value="1"/>
</dbReference>
<accession>A0A437ME41</accession>
<dbReference type="Gene3D" id="3.50.50.60">
    <property type="entry name" value="FAD/NAD(P)-binding domain"/>
    <property type="match status" value="1"/>
</dbReference>
<reference evidence="3 4" key="1">
    <citation type="submission" date="2019-01" db="EMBL/GenBank/DDBJ databases">
        <authorList>
            <person name="Chen W.-M."/>
        </authorList>
    </citation>
    <scope>NUCLEOTIDE SEQUENCE [LARGE SCALE GENOMIC DNA]</scope>
    <source>
        <strain evidence="3 4">CCP-6</strain>
    </source>
</reference>
<organism evidence="3 4">
    <name type="scientific">Rhodovarius crocodyli</name>
    <dbReference type="NCBI Taxonomy" id="1979269"/>
    <lineage>
        <taxon>Bacteria</taxon>
        <taxon>Pseudomonadati</taxon>
        <taxon>Pseudomonadota</taxon>
        <taxon>Alphaproteobacteria</taxon>
        <taxon>Acetobacterales</taxon>
        <taxon>Roseomonadaceae</taxon>
        <taxon>Rhodovarius</taxon>
    </lineage>
</organism>
<dbReference type="EMBL" id="SACL01000004">
    <property type="protein sequence ID" value="RVT95896.1"/>
    <property type="molecule type" value="Genomic_DNA"/>
</dbReference>
<proteinExistence type="predicted"/>
<dbReference type="Gene3D" id="3.30.9.10">
    <property type="entry name" value="D-Amino Acid Oxidase, subunit A, domain 2"/>
    <property type="match status" value="1"/>
</dbReference>
<keyword evidence="1" id="KW-0560">Oxidoreductase</keyword>
<dbReference type="OrthoDB" id="9815989at2"/>
<dbReference type="Pfam" id="PF01266">
    <property type="entry name" value="DAO"/>
    <property type="match status" value="1"/>
</dbReference>
<gene>
    <name evidence="3" type="ORF">EOD42_12210</name>
</gene>